<dbReference type="AlphaFoldDB" id="A0A512BYI0"/>
<dbReference type="InterPro" id="IPR002763">
    <property type="entry name" value="DUF72"/>
</dbReference>
<dbReference type="InterPro" id="IPR036520">
    <property type="entry name" value="UPF0759_sf"/>
</dbReference>
<proteinExistence type="predicted"/>
<evidence type="ECO:0008006" key="3">
    <source>
        <dbReference type="Google" id="ProtNLM"/>
    </source>
</evidence>
<dbReference type="PANTHER" id="PTHR30348">
    <property type="entry name" value="UNCHARACTERIZED PROTEIN YECE"/>
    <property type="match status" value="1"/>
</dbReference>
<dbReference type="Gene3D" id="3.20.20.410">
    <property type="entry name" value="Protein of unknown function UPF0759"/>
    <property type="match status" value="1"/>
</dbReference>
<dbReference type="EMBL" id="BJYU01000085">
    <property type="protein sequence ID" value="GEO17024.1"/>
    <property type="molecule type" value="Genomic_DNA"/>
</dbReference>
<dbReference type="Pfam" id="PF01904">
    <property type="entry name" value="DUF72"/>
    <property type="match status" value="1"/>
</dbReference>
<dbReference type="PANTHER" id="PTHR30348:SF14">
    <property type="entry name" value="BLR8050 PROTEIN"/>
    <property type="match status" value="1"/>
</dbReference>
<evidence type="ECO:0000313" key="1">
    <source>
        <dbReference type="EMBL" id="GEO17024.1"/>
    </source>
</evidence>
<accession>A0A512BYI0</accession>
<dbReference type="SUPFAM" id="SSF117396">
    <property type="entry name" value="TM1631-like"/>
    <property type="match status" value="1"/>
</dbReference>
<name>A0A512BYI0_9HYPH</name>
<sequence length="179" mass="19857">MKVAIGTASWSIPKADAAHFPVHGSHLERYAQTFDGVEINTSFYRPHQRSTYERWAAAVPANFQFAVKIPKTITHERRLIGTADLLERFLSEVDGLGPKLGPLLVQLPPNLAFTTEAAGSFLQDLRERFSGELVCEPRHLSWFTSDVDLLMERLRIGRVAADPHPIAGSDKPGGWLGLV</sequence>
<keyword evidence="2" id="KW-1185">Reference proteome</keyword>
<evidence type="ECO:0000313" key="2">
    <source>
        <dbReference type="Proteomes" id="UP000321085"/>
    </source>
</evidence>
<gene>
    <name evidence="1" type="ORF">MAE02_47200</name>
</gene>
<reference evidence="1 2" key="1">
    <citation type="submission" date="2019-07" db="EMBL/GenBank/DDBJ databases">
        <title>Whole genome shotgun sequence of Microvirga aerophila NBRC 106136.</title>
        <authorList>
            <person name="Hosoyama A."/>
            <person name="Uohara A."/>
            <person name="Ohji S."/>
            <person name="Ichikawa N."/>
        </authorList>
    </citation>
    <scope>NUCLEOTIDE SEQUENCE [LARGE SCALE GENOMIC DNA]</scope>
    <source>
        <strain evidence="1 2">NBRC 106136</strain>
    </source>
</reference>
<comment type="caution">
    <text evidence="1">The sequence shown here is derived from an EMBL/GenBank/DDBJ whole genome shotgun (WGS) entry which is preliminary data.</text>
</comment>
<dbReference type="Proteomes" id="UP000321085">
    <property type="component" value="Unassembled WGS sequence"/>
</dbReference>
<protein>
    <recommendedName>
        <fullName evidence="3">Histidine kinase</fullName>
    </recommendedName>
</protein>
<organism evidence="1 2">
    <name type="scientific">Microvirga aerophila</name>
    <dbReference type="NCBI Taxonomy" id="670291"/>
    <lineage>
        <taxon>Bacteria</taxon>
        <taxon>Pseudomonadati</taxon>
        <taxon>Pseudomonadota</taxon>
        <taxon>Alphaproteobacteria</taxon>
        <taxon>Hyphomicrobiales</taxon>
        <taxon>Methylobacteriaceae</taxon>
        <taxon>Microvirga</taxon>
    </lineage>
</organism>